<sequence>MDWTAAWRKINEHNAEQTQDWVTQVRNGLIDLAKETICTQIHKKSHSEEADRSHAEGQPCEQCFSIDHLSKEQSLHPHDHHSMDSANCKHRPTEEPDLTTNREYVTPRKLASVVNERMHEDYASLHVRMTAAMLAQSIELIRQIIISTRNGTVSVRGLGEFKCRTFPQPTERGEDGRLIQRVTFRPASVATSIAI</sequence>
<evidence type="ECO:0000256" key="1">
    <source>
        <dbReference type="SAM" id="MobiDB-lite"/>
    </source>
</evidence>
<evidence type="ECO:0000313" key="3">
    <source>
        <dbReference type="Proteomes" id="UP000244571"/>
    </source>
</evidence>
<reference evidence="2 3" key="1">
    <citation type="submission" date="2018-04" db="EMBL/GenBank/DDBJ databases">
        <title>Bordetella sp. HZ20 isolated from seawater.</title>
        <authorList>
            <person name="Sun C."/>
        </authorList>
    </citation>
    <scope>NUCLEOTIDE SEQUENCE [LARGE SCALE GENOMIC DNA]</scope>
    <source>
        <strain evidence="2 3">HZ20</strain>
    </source>
</reference>
<organism evidence="2 3">
    <name type="scientific">Orrella marina</name>
    <dbReference type="NCBI Taxonomy" id="2163011"/>
    <lineage>
        <taxon>Bacteria</taxon>
        <taxon>Pseudomonadati</taxon>
        <taxon>Pseudomonadota</taxon>
        <taxon>Betaproteobacteria</taxon>
        <taxon>Burkholderiales</taxon>
        <taxon>Alcaligenaceae</taxon>
        <taxon>Orrella</taxon>
    </lineage>
</organism>
<proteinExistence type="predicted"/>
<name>A0A2R4XFM4_9BURK</name>
<dbReference type="EMBL" id="CP028901">
    <property type="protein sequence ID" value="AWB32571.1"/>
    <property type="molecule type" value="Genomic_DNA"/>
</dbReference>
<feature type="compositionally biased region" description="Basic and acidic residues" evidence="1">
    <location>
        <begin position="73"/>
        <end position="83"/>
    </location>
</feature>
<keyword evidence="3" id="KW-1185">Reference proteome</keyword>
<dbReference type="Proteomes" id="UP000244571">
    <property type="component" value="Chromosome"/>
</dbReference>
<gene>
    <name evidence="2" type="ORF">DBV39_01275</name>
</gene>
<protein>
    <submittedName>
        <fullName evidence="2">Uncharacterized protein</fullName>
    </submittedName>
</protein>
<evidence type="ECO:0000313" key="2">
    <source>
        <dbReference type="EMBL" id="AWB32571.1"/>
    </source>
</evidence>
<feature type="region of interest" description="Disordered" evidence="1">
    <location>
        <begin position="73"/>
        <end position="100"/>
    </location>
</feature>
<dbReference type="AlphaFoldDB" id="A0A2R4XFM4"/>
<dbReference type="KEGG" id="boz:DBV39_01275"/>
<accession>A0A2R4XFM4</accession>